<proteinExistence type="predicted"/>
<dbReference type="Proteomes" id="UP000198598">
    <property type="component" value="Unassembled WGS sequence"/>
</dbReference>
<evidence type="ECO:0000313" key="2">
    <source>
        <dbReference type="Proteomes" id="UP000198598"/>
    </source>
</evidence>
<dbReference type="OrthoDB" id="1431868at2"/>
<dbReference type="RefSeq" id="WP_093827487.1">
    <property type="nucleotide sequence ID" value="NZ_FOLQ01000005.1"/>
</dbReference>
<organism evidence="1 2">
    <name type="scientific">Spirosoma endophyticum</name>
    <dbReference type="NCBI Taxonomy" id="662367"/>
    <lineage>
        <taxon>Bacteria</taxon>
        <taxon>Pseudomonadati</taxon>
        <taxon>Bacteroidota</taxon>
        <taxon>Cytophagia</taxon>
        <taxon>Cytophagales</taxon>
        <taxon>Cytophagaceae</taxon>
        <taxon>Spirosoma</taxon>
    </lineage>
</organism>
<sequence>MTTHQQIPELIQINNFSDSEYGAKTLDSIVENKLINGSTNGAYSQVKTGSISSKVLVLAGGMMGAVFTPSNVLGQQIVLIDQSNEQSLKEYLETVDKQLDAYLNKISGLNCKPIRRDLINAINSFTEMEEDWDGYGANPLGAASAANAIALVEKLGKSSLNKISLVYPNSNSTVSVKWDNGMGEKVSLEVGSKTFSYYIKLNSYPKPKFFNNVQINTETVNQLDQHISCL</sequence>
<gene>
    <name evidence="1" type="ORF">SAMN05216167_105122</name>
</gene>
<name>A0A1I1SIE0_9BACT</name>
<dbReference type="AlphaFoldDB" id="A0A1I1SIE0"/>
<keyword evidence="2" id="KW-1185">Reference proteome</keyword>
<reference evidence="1 2" key="1">
    <citation type="submission" date="2016-10" db="EMBL/GenBank/DDBJ databases">
        <authorList>
            <person name="de Groot N.N."/>
        </authorList>
    </citation>
    <scope>NUCLEOTIDE SEQUENCE [LARGE SCALE GENOMIC DNA]</scope>
    <source>
        <strain evidence="1 2">DSM 26130</strain>
    </source>
</reference>
<protein>
    <submittedName>
        <fullName evidence="1">Uncharacterized protein</fullName>
    </submittedName>
</protein>
<accession>A0A1I1SIE0</accession>
<evidence type="ECO:0000313" key="1">
    <source>
        <dbReference type="EMBL" id="SFD46249.1"/>
    </source>
</evidence>
<dbReference type="EMBL" id="FOLQ01000005">
    <property type="protein sequence ID" value="SFD46249.1"/>
    <property type="molecule type" value="Genomic_DNA"/>
</dbReference>
<dbReference type="STRING" id="662367.SAMN05216167_105122"/>